<dbReference type="Pfam" id="PF07690">
    <property type="entry name" value="MFS_1"/>
    <property type="match status" value="1"/>
</dbReference>
<sequence>MPEPRDPDEARRRRPVEPAADRMTPRQRLALVLLLGTQFMLAIDFSILNVALPSIGHGVGLGDRDLQWIATAFALPSAGLTLLFARVADLAGRRRTLLTGLVLLVAASLLGGFAQGPTELLVARVGQGMAAAIAIPAALSLLVITFPEGPVRQRALSLNGALLPAGFTVGALVGGLLTGYLSWRWAFLVNVPVAVVIIALAPRVLTGGRGDAGGRLDVPGALTVTAGLVAFVYGISRAGEEGWSDPWVWVSIAVGAVLLGAFGRIESTSPHPLASLDVLRLRHVGWGNAGGFGVFALGSSIVFMMTLYLQQVLHYSAVTTGLIFGVPGAAAFTAGLLGPRLLGLVQARALLVIGLLLQALCALGLVFAGVDRGSLTLVLAASAVGFFGHACGIVGYLVTATSNLPDEQQGLATGLTTMTQQVALTLGIPVLSAIANARATALTHAGGHSAAGATLGGIRLALGVNAAVTVAVAALVAVFLLVRGRGRPTADS</sequence>
<feature type="transmembrane region" description="Helical" evidence="7">
    <location>
        <begin position="97"/>
        <end position="115"/>
    </location>
</feature>
<feature type="transmembrane region" description="Helical" evidence="7">
    <location>
        <begin position="68"/>
        <end position="85"/>
    </location>
</feature>
<dbReference type="InterPro" id="IPR011701">
    <property type="entry name" value="MFS"/>
</dbReference>
<evidence type="ECO:0000259" key="8">
    <source>
        <dbReference type="PROSITE" id="PS50850"/>
    </source>
</evidence>
<dbReference type="PRINTS" id="PR01036">
    <property type="entry name" value="TCRTETB"/>
</dbReference>
<feature type="transmembrane region" description="Helical" evidence="7">
    <location>
        <begin position="457"/>
        <end position="482"/>
    </location>
</feature>
<feature type="transmembrane region" description="Helical" evidence="7">
    <location>
        <begin position="156"/>
        <end position="177"/>
    </location>
</feature>
<dbReference type="GO" id="GO:0022857">
    <property type="term" value="F:transmembrane transporter activity"/>
    <property type="evidence" value="ECO:0007669"/>
    <property type="project" value="InterPro"/>
</dbReference>
<dbReference type="SUPFAM" id="SSF103473">
    <property type="entry name" value="MFS general substrate transporter"/>
    <property type="match status" value="1"/>
</dbReference>
<keyword evidence="10" id="KW-1185">Reference proteome</keyword>
<evidence type="ECO:0000256" key="3">
    <source>
        <dbReference type="ARBA" id="ARBA00022475"/>
    </source>
</evidence>
<comment type="subcellular location">
    <subcellularLocation>
        <location evidence="1">Cell membrane</location>
        <topology evidence="1">Multi-pass membrane protein</topology>
    </subcellularLocation>
</comment>
<dbReference type="PANTHER" id="PTHR42718:SF46">
    <property type="entry name" value="BLR6921 PROTEIN"/>
    <property type="match status" value="1"/>
</dbReference>
<dbReference type="EMBL" id="FZMO01000327">
    <property type="protein sequence ID" value="SNQ49946.1"/>
    <property type="molecule type" value="Genomic_DNA"/>
</dbReference>
<evidence type="ECO:0000256" key="4">
    <source>
        <dbReference type="ARBA" id="ARBA00022692"/>
    </source>
</evidence>
<proteinExistence type="predicted"/>
<dbReference type="InterPro" id="IPR020846">
    <property type="entry name" value="MFS_dom"/>
</dbReference>
<dbReference type="InterPro" id="IPR036259">
    <property type="entry name" value="MFS_trans_sf"/>
</dbReference>
<gene>
    <name evidence="9" type="ORF">FRACA_3930003</name>
</gene>
<evidence type="ECO:0000256" key="5">
    <source>
        <dbReference type="ARBA" id="ARBA00022989"/>
    </source>
</evidence>
<evidence type="ECO:0000256" key="2">
    <source>
        <dbReference type="ARBA" id="ARBA00022448"/>
    </source>
</evidence>
<accession>A0A2I2KWB8</accession>
<feature type="transmembrane region" description="Helical" evidence="7">
    <location>
        <begin position="286"/>
        <end position="309"/>
    </location>
</feature>
<feature type="transmembrane region" description="Helical" evidence="7">
    <location>
        <begin position="121"/>
        <end position="144"/>
    </location>
</feature>
<protein>
    <submittedName>
        <fullName evidence="9">Major facilitator superfamily MFS_1</fullName>
    </submittedName>
</protein>
<dbReference type="AlphaFoldDB" id="A0A2I2KWB8"/>
<feature type="transmembrane region" description="Helical" evidence="7">
    <location>
        <begin position="315"/>
        <end position="337"/>
    </location>
</feature>
<dbReference type="CDD" id="cd17321">
    <property type="entry name" value="MFS_MMR_MDR_like"/>
    <property type="match status" value="1"/>
</dbReference>
<feature type="transmembrane region" description="Helical" evidence="7">
    <location>
        <begin position="349"/>
        <end position="370"/>
    </location>
</feature>
<keyword evidence="5 7" id="KW-1133">Transmembrane helix</keyword>
<keyword evidence="6 7" id="KW-0472">Membrane</keyword>
<organism evidence="9 10">
    <name type="scientific">Frankia canadensis</name>
    <dbReference type="NCBI Taxonomy" id="1836972"/>
    <lineage>
        <taxon>Bacteria</taxon>
        <taxon>Bacillati</taxon>
        <taxon>Actinomycetota</taxon>
        <taxon>Actinomycetes</taxon>
        <taxon>Frankiales</taxon>
        <taxon>Frankiaceae</taxon>
        <taxon>Frankia</taxon>
    </lineage>
</organism>
<dbReference type="PROSITE" id="PS50850">
    <property type="entry name" value="MFS"/>
    <property type="match status" value="1"/>
</dbReference>
<evidence type="ECO:0000256" key="7">
    <source>
        <dbReference type="SAM" id="Phobius"/>
    </source>
</evidence>
<reference evidence="9 10" key="1">
    <citation type="submission" date="2017-06" db="EMBL/GenBank/DDBJ databases">
        <authorList>
            <person name="Kim H.J."/>
            <person name="Triplett B.A."/>
        </authorList>
    </citation>
    <scope>NUCLEOTIDE SEQUENCE [LARGE SCALE GENOMIC DNA]</scope>
    <source>
        <strain evidence="9">FRACA_ARgP5</strain>
    </source>
</reference>
<feature type="transmembrane region" description="Helical" evidence="7">
    <location>
        <begin position="29"/>
        <end position="48"/>
    </location>
</feature>
<keyword evidence="3" id="KW-1003">Cell membrane</keyword>
<feature type="transmembrane region" description="Helical" evidence="7">
    <location>
        <begin position="216"/>
        <end position="235"/>
    </location>
</feature>
<evidence type="ECO:0000256" key="1">
    <source>
        <dbReference type="ARBA" id="ARBA00004651"/>
    </source>
</evidence>
<feature type="transmembrane region" description="Helical" evidence="7">
    <location>
        <begin position="411"/>
        <end position="437"/>
    </location>
</feature>
<dbReference type="PANTHER" id="PTHR42718">
    <property type="entry name" value="MAJOR FACILITATOR SUPERFAMILY MULTIDRUG TRANSPORTER MFSC"/>
    <property type="match status" value="1"/>
</dbReference>
<dbReference type="Gene3D" id="1.20.1720.10">
    <property type="entry name" value="Multidrug resistance protein D"/>
    <property type="match status" value="1"/>
</dbReference>
<dbReference type="Gene3D" id="1.20.1250.20">
    <property type="entry name" value="MFS general substrate transporter like domains"/>
    <property type="match status" value="1"/>
</dbReference>
<evidence type="ECO:0000256" key="6">
    <source>
        <dbReference type="ARBA" id="ARBA00023136"/>
    </source>
</evidence>
<feature type="transmembrane region" description="Helical" evidence="7">
    <location>
        <begin position="376"/>
        <end position="399"/>
    </location>
</feature>
<evidence type="ECO:0000313" key="9">
    <source>
        <dbReference type="EMBL" id="SNQ49946.1"/>
    </source>
</evidence>
<dbReference type="Proteomes" id="UP000234331">
    <property type="component" value="Unassembled WGS sequence"/>
</dbReference>
<keyword evidence="4 7" id="KW-0812">Transmembrane</keyword>
<feature type="domain" description="Major facilitator superfamily (MFS) profile" evidence="8">
    <location>
        <begin position="30"/>
        <end position="485"/>
    </location>
</feature>
<keyword evidence="2" id="KW-0813">Transport</keyword>
<evidence type="ECO:0000313" key="10">
    <source>
        <dbReference type="Proteomes" id="UP000234331"/>
    </source>
</evidence>
<feature type="transmembrane region" description="Helical" evidence="7">
    <location>
        <begin position="183"/>
        <end position="204"/>
    </location>
</feature>
<dbReference type="GO" id="GO:0005886">
    <property type="term" value="C:plasma membrane"/>
    <property type="evidence" value="ECO:0007669"/>
    <property type="project" value="UniProtKB-SubCell"/>
</dbReference>
<name>A0A2I2KWB8_9ACTN</name>
<feature type="transmembrane region" description="Helical" evidence="7">
    <location>
        <begin position="247"/>
        <end position="265"/>
    </location>
</feature>